<dbReference type="EMBL" id="JAAWWB010000003">
    <property type="protein sequence ID" value="KAG6786087.1"/>
    <property type="molecule type" value="Genomic_DNA"/>
</dbReference>
<sequence length="338" mass="38135">MEREQEEMQFLGVFGIYKEACKIIFSWRKIFSQITLALILPLLLISLAHIEVSNVLSGKIINNKAELLGTEAGTKRYNKLFDHISSEVAYFWLFEVVCLILGLIFFLLSTAAVVYTIASIYTGREVSFKKVMSVVPKVWKRLMVTFMSISVAFFAYGVVAILVSSLVLIIASFVFIGFTSLKVYSFGIVLLVLFFMGIVYMTIVWQLSYAVSVLEEACGFKAMTKSRALIKGKMWTARIIFFELNSFSAVICMAFQNLVLHGVSMNTATRVLFGVICFSLFLGLILFGLVIQTVICFVCKSNHHENIEKSALSDHLDVYHEEYVPLNSEGVQFEQSYV</sequence>
<proteinExistence type="predicted"/>
<organism evidence="2 3">
    <name type="scientific">Populus tomentosa</name>
    <name type="common">Chinese white poplar</name>
    <dbReference type="NCBI Taxonomy" id="118781"/>
    <lineage>
        <taxon>Eukaryota</taxon>
        <taxon>Viridiplantae</taxon>
        <taxon>Streptophyta</taxon>
        <taxon>Embryophyta</taxon>
        <taxon>Tracheophyta</taxon>
        <taxon>Spermatophyta</taxon>
        <taxon>Magnoliopsida</taxon>
        <taxon>eudicotyledons</taxon>
        <taxon>Gunneridae</taxon>
        <taxon>Pentapetalae</taxon>
        <taxon>rosids</taxon>
        <taxon>fabids</taxon>
        <taxon>Malpighiales</taxon>
        <taxon>Salicaceae</taxon>
        <taxon>Saliceae</taxon>
        <taxon>Populus</taxon>
    </lineage>
</organism>
<evidence type="ECO:0000256" key="1">
    <source>
        <dbReference type="SAM" id="Phobius"/>
    </source>
</evidence>
<evidence type="ECO:0000313" key="2">
    <source>
        <dbReference type="EMBL" id="KAG6786087.1"/>
    </source>
</evidence>
<feature type="transmembrane region" description="Helical" evidence="1">
    <location>
        <begin position="271"/>
        <end position="299"/>
    </location>
</feature>
<gene>
    <name evidence="2" type="ORF">POTOM_007680</name>
</gene>
<dbReference type="OrthoDB" id="1908649at2759"/>
<name>A0A8X8AG30_POPTO</name>
<comment type="caution">
    <text evidence="2">The sequence shown here is derived from an EMBL/GenBank/DDBJ whole genome shotgun (WGS) entry which is preliminary data.</text>
</comment>
<keyword evidence="3" id="KW-1185">Reference proteome</keyword>
<keyword evidence="1" id="KW-0472">Membrane</keyword>
<feature type="transmembrane region" description="Helical" evidence="1">
    <location>
        <begin position="30"/>
        <end position="50"/>
    </location>
</feature>
<dbReference type="PANTHER" id="PTHR33133:SF51">
    <property type="entry name" value="THH1_TOM1_TOM3 DOMAIN-CONTAINING PROTEIN"/>
    <property type="match status" value="1"/>
</dbReference>
<evidence type="ECO:0000313" key="3">
    <source>
        <dbReference type="Proteomes" id="UP000886885"/>
    </source>
</evidence>
<dbReference type="AlphaFoldDB" id="A0A8X8AG30"/>
<accession>A0A8X8AG30</accession>
<dbReference type="PANTHER" id="PTHR33133">
    <property type="entry name" value="OS08G0107100 PROTEIN-RELATED"/>
    <property type="match status" value="1"/>
</dbReference>
<feature type="transmembrane region" description="Helical" evidence="1">
    <location>
        <begin position="143"/>
        <end position="176"/>
    </location>
</feature>
<protein>
    <submittedName>
        <fullName evidence="2">Uncharacterized protein</fullName>
    </submittedName>
</protein>
<keyword evidence="1" id="KW-0812">Transmembrane</keyword>
<keyword evidence="1" id="KW-1133">Transmembrane helix</keyword>
<dbReference type="Proteomes" id="UP000886885">
    <property type="component" value="Chromosome 2A"/>
</dbReference>
<feature type="transmembrane region" description="Helical" evidence="1">
    <location>
        <begin position="89"/>
        <end position="122"/>
    </location>
</feature>
<feature type="transmembrane region" description="Helical" evidence="1">
    <location>
        <begin position="235"/>
        <end position="259"/>
    </location>
</feature>
<reference evidence="2" key="1">
    <citation type="journal article" date="2020" name="bioRxiv">
        <title>Hybrid origin of Populus tomentosa Carr. identified through genome sequencing and phylogenomic analysis.</title>
        <authorList>
            <person name="An X."/>
            <person name="Gao K."/>
            <person name="Chen Z."/>
            <person name="Li J."/>
            <person name="Yang X."/>
            <person name="Yang X."/>
            <person name="Zhou J."/>
            <person name="Guo T."/>
            <person name="Zhao T."/>
            <person name="Huang S."/>
            <person name="Miao D."/>
            <person name="Khan W.U."/>
            <person name="Rao P."/>
            <person name="Ye M."/>
            <person name="Lei B."/>
            <person name="Liao W."/>
            <person name="Wang J."/>
            <person name="Ji L."/>
            <person name="Li Y."/>
            <person name="Guo B."/>
            <person name="Mustafa N.S."/>
            <person name="Li S."/>
            <person name="Yun Q."/>
            <person name="Keller S.R."/>
            <person name="Mao J."/>
            <person name="Zhang R."/>
            <person name="Strauss S.H."/>
        </authorList>
    </citation>
    <scope>NUCLEOTIDE SEQUENCE</scope>
    <source>
        <strain evidence="2">GM15</strain>
        <tissue evidence="2">Leaf</tissue>
    </source>
</reference>
<feature type="transmembrane region" description="Helical" evidence="1">
    <location>
        <begin position="188"/>
        <end position="214"/>
    </location>
</feature>